<proteinExistence type="predicted"/>
<dbReference type="PANTHER" id="PTHR31212:SF4">
    <property type="entry name" value="ALPHA-KETOGLUTARATE-DEPENDENT DIOXYGENASE ALKB HOMOLOG 3"/>
    <property type="match status" value="1"/>
</dbReference>
<dbReference type="InterPro" id="IPR032854">
    <property type="entry name" value="ALKBH3"/>
</dbReference>
<dbReference type="AlphaFoldDB" id="X1B0U9"/>
<reference evidence="1" key="1">
    <citation type="journal article" date="2014" name="Front. Microbiol.">
        <title>High frequency of phylogenetically diverse reductive dehalogenase-homologous genes in deep subseafloor sedimentary metagenomes.</title>
        <authorList>
            <person name="Kawai M."/>
            <person name="Futagami T."/>
            <person name="Toyoda A."/>
            <person name="Takaki Y."/>
            <person name="Nishi S."/>
            <person name="Hori S."/>
            <person name="Arai W."/>
            <person name="Tsubouchi T."/>
            <person name="Morono Y."/>
            <person name="Uchiyama I."/>
            <person name="Ito T."/>
            <person name="Fujiyama A."/>
            <person name="Inagaki F."/>
            <person name="Takami H."/>
        </authorList>
    </citation>
    <scope>NUCLEOTIDE SEQUENCE</scope>
    <source>
        <strain evidence="1">Expedition CK06-06</strain>
    </source>
</reference>
<sequence>DDESDMKLGPKGESIVFSMTFQEGDTSLRTFRVKPKAKYGETKEERRTLGKERVDIDMPNGLVLVMGGLCQKTHTHQVPKAPKSRSSVGRRINLTFRQFK</sequence>
<evidence type="ECO:0000313" key="1">
    <source>
        <dbReference type="EMBL" id="GAG89364.1"/>
    </source>
</evidence>
<protein>
    <recommendedName>
        <fullName evidence="2">Fe2OG dioxygenase domain-containing protein</fullName>
    </recommendedName>
</protein>
<organism evidence="1">
    <name type="scientific">marine sediment metagenome</name>
    <dbReference type="NCBI Taxonomy" id="412755"/>
    <lineage>
        <taxon>unclassified sequences</taxon>
        <taxon>metagenomes</taxon>
        <taxon>ecological metagenomes</taxon>
    </lineage>
</organism>
<name>X1B0U9_9ZZZZ</name>
<comment type="caution">
    <text evidence="1">The sequence shown here is derived from an EMBL/GenBank/DDBJ whole genome shotgun (WGS) entry which is preliminary data.</text>
</comment>
<evidence type="ECO:0008006" key="2">
    <source>
        <dbReference type="Google" id="ProtNLM"/>
    </source>
</evidence>
<dbReference type="Gene3D" id="2.60.120.590">
    <property type="entry name" value="Alpha-ketoglutarate-dependent dioxygenase AlkB-like"/>
    <property type="match status" value="1"/>
</dbReference>
<gene>
    <name evidence="1" type="ORF">S01H4_25084</name>
</gene>
<dbReference type="GO" id="GO:0051213">
    <property type="term" value="F:dioxygenase activity"/>
    <property type="evidence" value="ECO:0007669"/>
    <property type="project" value="InterPro"/>
</dbReference>
<dbReference type="SUPFAM" id="SSF51197">
    <property type="entry name" value="Clavaminate synthase-like"/>
    <property type="match status" value="1"/>
</dbReference>
<feature type="non-terminal residue" evidence="1">
    <location>
        <position position="1"/>
    </location>
</feature>
<accession>X1B0U9</accession>
<dbReference type="EMBL" id="BART01011886">
    <property type="protein sequence ID" value="GAG89364.1"/>
    <property type="molecule type" value="Genomic_DNA"/>
</dbReference>
<dbReference type="InterPro" id="IPR037151">
    <property type="entry name" value="AlkB-like_sf"/>
</dbReference>
<dbReference type="PANTHER" id="PTHR31212">
    <property type="entry name" value="ALPHA-KETOGLUTARATE-DEPENDENT DIOXYGENASE ALKB HOMOLOG 3"/>
    <property type="match status" value="1"/>
</dbReference>
<dbReference type="GO" id="GO:0006307">
    <property type="term" value="P:DNA alkylation repair"/>
    <property type="evidence" value="ECO:0007669"/>
    <property type="project" value="InterPro"/>
</dbReference>